<evidence type="ECO:0000256" key="10">
    <source>
        <dbReference type="PROSITE-ProRule" id="PRU10141"/>
    </source>
</evidence>
<comment type="similarity">
    <text evidence="1">Belongs to the protein kinase superfamily. STE Ser/Thr protein kinase family. MAP kinase kinase kinase subfamily.</text>
</comment>
<evidence type="ECO:0000259" key="12">
    <source>
        <dbReference type="PROSITE" id="PS50011"/>
    </source>
</evidence>
<dbReference type="EC" id="2.7.11.25" evidence="2"/>
<comment type="catalytic activity">
    <reaction evidence="8">
        <text>L-threonyl-[protein] + ATP = O-phospho-L-threonyl-[protein] + ADP + H(+)</text>
        <dbReference type="Rhea" id="RHEA:46608"/>
        <dbReference type="Rhea" id="RHEA-COMP:11060"/>
        <dbReference type="Rhea" id="RHEA-COMP:11605"/>
        <dbReference type="ChEBI" id="CHEBI:15378"/>
        <dbReference type="ChEBI" id="CHEBI:30013"/>
        <dbReference type="ChEBI" id="CHEBI:30616"/>
        <dbReference type="ChEBI" id="CHEBI:61977"/>
        <dbReference type="ChEBI" id="CHEBI:456216"/>
        <dbReference type="EC" id="2.7.11.25"/>
    </reaction>
</comment>
<comment type="catalytic activity">
    <reaction evidence="9">
        <text>L-seryl-[protein] + ATP = O-phospho-L-seryl-[protein] + ADP + H(+)</text>
        <dbReference type="Rhea" id="RHEA:17989"/>
        <dbReference type="Rhea" id="RHEA-COMP:9863"/>
        <dbReference type="Rhea" id="RHEA-COMP:11604"/>
        <dbReference type="ChEBI" id="CHEBI:15378"/>
        <dbReference type="ChEBI" id="CHEBI:29999"/>
        <dbReference type="ChEBI" id="CHEBI:30616"/>
        <dbReference type="ChEBI" id="CHEBI:83421"/>
        <dbReference type="ChEBI" id="CHEBI:456216"/>
        <dbReference type="EC" id="2.7.11.25"/>
    </reaction>
</comment>
<dbReference type="GO" id="GO:0004709">
    <property type="term" value="F:MAP kinase kinase kinase activity"/>
    <property type="evidence" value="ECO:0007669"/>
    <property type="project" value="UniProtKB-EC"/>
</dbReference>
<evidence type="ECO:0000313" key="14">
    <source>
        <dbReference type="Proteomes" id="UP001443914"/>
    </source>
</evidence>
<evidence type="ECO:0000256" key="11">
    <source>
        <dbReference type="SAM" id="MobiDB-lite"/>
    </source>
</evidence>
<gene>
    <name evidence="13" type="ORF">RND81_01G216300</name>
</gene>
<feature type="compositionally biased region" description="Polar residues" evidence="11">
    <location>
        <begin position="13"/>
        <end position="30"/>
    </location>
</feature>
<dbReference type="Gene3D" id="1.10.510.10">
    <property type="entry name" value="Transferase(Phosphotransferase) domain 1"/>
    <property type="match status" value="1"/>
</dbReference>
<dbReference type="EMBL" id="JBDFQZ010000001">
    <property type="protein sequence ID" value="KAK9758224.1"/>
    <property type="molecule type" value="Genomic_DNA"/>
</dbReference>
<dbReference type="SUPFAM" id="SSF56112">
    <property type="entry name" value="Protein kinase-like (PK-like)"/>
    <property type="match status" value="1"/>
</dbReference>
<protein>
    <recommendedName>
        <fullName evidence="2">mitogen-activated protein kinase kinase kinase</fullName>
        <ecNumber evidence="2">2.7.11.25</ecNumber>
    </recommendedName>
</protein>
<keyword evidence="4" id="KW-0808">Transferase</keyword>
<evidence type="ECO:0000256" key="7">
    <source>
        <dbReference type="ARBA" id="ARBA00022840"/>
    </source>
</evidence>
<keyword evidence="7 10" id="KW-0067">ATP-binding</keyword>
<evidence type="ECO:0000256" key="8">
    <source>
        <dbReference type="ARBA" id="ARBA00047559"/>
    </source>
</evidence>
<dbReference type="FunFam" id="1.10.510.10:FF:000359">
    <property type="entry name" value="Mitogen-activated protein kinase 1, putative, expressed"/>
    <property type="match status" value="1"/>
</dbReference>
<evidence type="ECO:0000313" key="13">
    <source>
        <dbReference type="EMBL" id="KAK9758224.1"/>
    </source>
</evidence>
<evidence type="ECO:0000256" key="5">
    <source>
        <dbReference type="ARBA" id="ARBA00022741"/>
    </source>
</evidence>
<feature type="compositionally biased region" description="Polar residues" evidence="11">
    <location>
        <begin position="173"/>
        <end position="187"/>
    </location>
</feature>
<keyword evidence="5 10" id="KW-0547">Nucleotide-binding</keyword>
<reference evidence="13" key="1">
    <citation type="submission" date="2024-03" db="EMBL/GenBank/DDBJ databases">
        <title>WGS assembly of Saponaria officinalis var. Norfolk2.</title>
        <authorList>
            <person name="Jenkins J."/>
            <person name="Shu S."/>
            <person name="Grimwood J."/>
            <person name="Barry K."/>
            <person name="Goodstein D."/>
            <person name="Schmutz J."/>
            <person name="Leebens-Mack J."/>
            <person name="Osbourn A."/>
        </authorList>
    </citation>
    <scope>NUCLEOTIDE SEQUENCE [LARGE SCALE GENOMIC DNA]</scope>
    <source>
        <strain evidence="13">JIC</strain>
    </source>
</reference>
<dbReference type="PROSITE" id="PS00108">
    <property type="entry name" value="PROTEIN_KINASE_ST"/>
    <property type="match status" value="1"/>
</dbReference>
<proteinExistence type="inferred from homology"/>
<dbReference type="PANTHER" id="PTHR48016:SF29">
    <property type="entry name" value="MITOGEN-ACTIVATED PROTEIN KINASE KINASE KINASE 1-RELATED"/>
    <property type="match status" value="1"/>
</dbReference>
<feature type="compositionally biased region" description="Polar residues" evidence="11">
    <location>
        <begin position="44"/>
        <end position="64"/>
    </location>
</feature>
<keyword evidence="14" id="KW-1185">Reference proteome</keyword>
<dbReference type="Proteomes" id="UP001443914">
    <property type="component" value="Unassembled WGS sequence"/>
</dbReference>
<accession>A0AAW1NH53</accession>
<dbReference type="PANTHER" id="PTHR48016">
    <property type="entry name" value="MAP KINASE KINASE KINASE SSK2-RELATED-RELATED"/>
    <property type="match status" value="1"/>
</dbReference>
<keyword evidence="3" id="KW-0723">Serine/threonine-protein kinase</keyword>
<dbReference type="InterPro" id="IPR011009">
    <property type="entry name" value="Kinase-like_dom_sf"/>
</dbReference>
<dbReference type="SMART" id="SM00220">
    <property type="entry name" value="S_TKc"/>
    <property type="match status" value="1"/>
</dbReference>
<name>A0AAW1NH53_SAPOF</name>
<evidence type="ECO:0000256" key="3">
    <source>
        <dbReference type="ARBA" id="ARBA00022527"/>
    </source>
</evidence>
<evidence type="ECO:0000256" key="1">
    <source>
        <dbReference type="ARBA" id="ARBA00006529"/>
    </source>
</evidence>
<keyword evidence="6" id="KW-0418">Kinase</keyword>
<dbReference type="InterPro" id="IPR008271">
    <property type="entry name" value="Ser/Thr_kinase_AS"/>
</dbReference>
<feature type="binding site" evidence="10">
    <location>
        <position position="317"/>
    </location>
    <ligand>
        <name>ATP</name>
        <dbReference type="ChEBI" id="CHEBI:30616"/>
    </ligand>
</feature>
<dbReference type="InterPro" id="IPR000719">
    <property type="entry name" value="Prot_kinase_dom"/>
</dbReference>
<evidence type="ECO:0000256" key="6">
    <source>
        <dbReference type="ARBA" id="ARBA00022777"/>
    </source>
</evidence>
<feature type="region of interest" description="Disordered" evidence="11">
    <location>
        <begin position="1"/>
        <end position="79"/>
    </location>
</feature>
<feature type="compositionally biased region" description="Polar residues" evidence="11">
    <location>
        <begin position="156"/>
        <end position="165"/>
    </location>
</feature>
<dbReference type="GO" id="GO:0005737">
    <property type="term" value="C:cytoplasm"/>
    <property type="evidence" value="ECO:0007669"/>
    <property type="project" value="TreeGrafter"/>
</dbReference>
<feature type="domain" description="Protein kinase" evidence="12">
    <location>
        <begin position="289"/>
        <end position="547"/>
    </location>
</feature>
<organism evidence="13 14">
    <name type="scientific">Saponaria officinalis</name>
    <name type="common">Common soapwort</name>
    <name type="synonym">Lychnis saponaria</name>
    <dbReference type="NCBI Taxonomy" id="3572"/>
    <lineage>
        <taxon>Eukaryota</taxon>
        <taxon>Viridiplantae</taxon>
        <taxon>Streptophyta</taxon>
        <taxon>Embryophyta</taxon>
        <taxon>Tracheophyta</taxon>
        <taxon>Spermatophyta</taxon>
        <taxon>Magnoliopsida</taxon>
        <taxon>eudicotyledons</taxon>
        <taxon>Gunneridae</taxon>
        <taxon>Pentapetalae</taxon>
        <taxon>Caryophyllales</taxon>
        <taxon>Caryophyllaceae</taxon>
        <taxon>Caryophylleae</taxon>
        <taxon>Saponaria</taxon>
    </lineage>
</organism>
<evidence type="ECO:0000256" key="2">
    <source>
        <dbReference type="ARBA" id="ARBA00012406"/>
    </source>
</evidence>
<feature type="region of interest" description="Disordered" evidence="11">
    <location>
        <begin position="246"/>
        <end position="275"/>
    </location>
</feature>
<evidence type="ECO:0000256" key="9">
    <source>
        <dbReference type="ARBA" id="ARBA00048329"/>
    </source>
</evidence>
<dbReference type="GO" id="GO:0005524">
    <property type="term" value="F:ATP binding"/>
    <property type="evidence" value="ECO:0007669"/>
    <property type="project" value="UniProtKB-UniRule"/>
</dbReference>
<comment type="caution">
    <text evidence="13">The sequence shown here is derived from an EMBL/GenBank/DDBJ whole genome shotgun (WGS) entry which is preliminary data.</text>
</comment>
<sequence length="567" mass="62205">MFARKKDHRNTDEVQSSMAKSKSMELSQSPRKLVRRNAAKNFKYTPSGSSSTLPVASGTSASRTRSLDPPHGIGMTSFRIEGNDGEVDWILQNLGLSGLEDLEIPKADYDFMKSILSSVVIQGPERGYHHPDKPDVRKHEANKFMEPLPQRLGSNRRTNVVSESDSGGRDCVQHTTPPLNINVPGTSGRSIGIKGDRPPLLNAPPSMTLLALNDNCCSTGVLLEPLAPDGDGSLFQCRAQLSGDAATDGQNAIREDGNGVSSDDDPSSTITEPPSIISPNSGCRNITQWGKVSLLGSGSFGTVYKAISSQGFFFAIKEVSLLEQGREGKQCICHLEQEIKLLSQFEHENIVQYLGTEKADSNFYIFLELVTEGSLASLYEKCHLHDSHVSAYTRQILMGLKYLHDQHVVHRDIKCANILVASSGTVKLADFGLAKATKLNDLKSCRGTPFWMAPEVIHNNNQGYGLAADIWSLGCTVLEMLTRHVPYYPLEPVSFTLPQALFKISKGKPPPIPDHLSTDARDFIQQCLRVDANDRPSAAELLDHQFVQRSPHTPLGSESPMRPYRSI</sequence>
<dbReference type="PROSITE" id="PS50011">
    <property type="entry name" value="PROTEIN_KINASE_DOM"/>
    <property type="match status" value="1"/>
</dbReference>
<dbReference type="InterPro" id="IPR017441">
    <property type="entry name" value="Protein_kinase_ATP_BS"/>
</dbReference>
<dbReference type="Pfam" id="PF00069">
    <property type="entry name" value="Pkinase"/>
    <property type="match status" value="1"/>
</dbReference>
<dbReference type="PROSITE" id="PS00107">
    <property type="entry name" value="PROTEIN_KINASE_ATP"/>
    <property type="match status" value="1"/>
</dbReference>
<dbReference type="AlphaFoldDB" id="A0AAW1NH53"/>
<dbReference type="InterPro" id="IPR050538">
    <property type="entry name" value="MAP_kinase_kinase_kinase"/>
</dbReference>
<dbReference type="GO" id="GO:1902065">
    <property type="term" value="P:response to L-glutamate"/>
    <property type="evidence" value="ECO:0007669"/>
    <property type="project" value="UniProtKB-ARBA"/>
</dbReference>
<evidence type="ECO:0000256" key="4">
    <source>
        <dbReference type="ARBA" id="ARBA00022679"/>
    </source>
</evidence>
<feature type="region of interest" description="Disordered" evidence="11">
    <location>
        <begin position="156"/>
        <end position="187"/>
    </location>
</feature>